<dbReference type="InterPro" id="IPR017920">
    <property type="entry name" value="COMM"/>
</dbReference>
<dbReference type="OrthoDB" id="64318at2759"/>
<reference evidence="2" key="1">
    <citation type="submission" date="2025-08" db="UniProtKB">
        <authorList>
            <consortium name="Ensembl"/>
        </authorList>
    </citation>
    <scope>IDENTIFICATION</scope>
</reference>
<gene>
    <name evidence="2" type="primary">COMMD9</name>
</gene>
<dbReference type="InterPro" id="IPR048676">
    <property type="entry name" value="COMMD9_N"/>
</dbReference>
<dbReference type="PROSITE" id="PS51269">
    <property type="entry name" value="COMM"/>
    <property type="match status" value="1"/>
</dbReference>
<feature type="domain" description="COMM" evidence="1">
    <location>
        <begin position="144"/>
        <end position="218"/>
    </location>
</feature>
<dbReference type="PANTHER" id="PTHR15663:SF4">
    <property type="entry name" value="COMM DOMAIN-CONTAINING PROTEIN 9"/>
    <property type="match status" value="1"/>
</dbReference>
<evidence type="ECO:0000259" key="1">
    <source>
        <dbReference type="PROSITE" id="PS51269"/>
    </source>
</evidence>
<dbReference type="CDD" id="cd04757">
    <property type="entry name" value="Commd9"/>
    <property type="match status" value="1"/>
</dbReference>
<sequence length="220" mass="24230">MHCTTRPPPSAQVISCNHMTRKMAALQQEEYTALQLLLKASSKDLVGKLCRDSFPRSAVGSVHLIDSVSTNLSVTPEEAAELVLALHSLIRHVVYKGLVSAEEILLVFPENFHQNLKNLLTKIILENLSAWSSDAQNAGVSLPRLVDMNWRVDVKTSSDSVTRMAIPTCLVQMKIQEDAELCRADSSTSTLTMELSKETLDTMLDGLGRIRDQLSAVANK</sequence>
<organism evidence="2 3">
    <name type="scientific">Leptobrachium leishanense</name>
    <name type="common">Leishan spiny toad</name>
    <dbReference type="NCBI Taxonomy" id="445787"/>
    <lineage>
        <taxon>Eukaryota</taxon>
        <taxon>Metazoa</taxon>
        <taxon>Chordata</taxon>
        <taxon>Craniata</taxon>
        <taxon>Vertebrata</taxon>
        <taxon>Euteleostomi</taxon>
        <taxon>Amphibia</taxon>
        <taxon>Batrachia</taxon>
        <taxon>Anura</taxon>
        <taxon>Pelobatoidea</taxon>
        <taxon>Megophryidae</taxon>
        <taxon>Leptobrachium</taxon>
    </lineage>
</organism>
<reference evidence="2" key="2">
    <citation type="submission" date="2025-09" db="UniProtKB">
        <authorList>
            <consortium name="Ensembl"/>
        </authorList>
    </citation>
    <scope>IDENTIFICATION</scope>
</reference>
<protein>
    <submittedName>
        <fullName evidence="2">COMM domain containing 9</fullName>
    </submittedName>
</protein>
<dbReference type="Pfam" id="PF07258">
    <property type="entry name" value="COMM_domain"/>
    <property type="match status" value="1"/>
</dbReference>
<keyword evidence="3" id="KW-1185">Reference proteome</keyword>
<dbReference type="GeneTree" id="ENSGT00390000006218"/>
<accession>A0A8C5MR43</accession>
<dbReference type="Proteomes" id="UP000694569">
    <property type="component" value="Unplaced"/>
</dbReference>
<name>A0A8C5MR43_9ANUR</name>
<evidence type="ECO:0000313" key="2">
    <source>
        <dbReference type="Ensembl" id="ENSLLEP00000016972.1"/>
    </source>
</evidence>
<dbReference type="InterPro" id="IPR037360">
    <property type="entry name" value="COMMD9"/>
</dbReference>
<dbReference type="AlphaFoldDB" id="A0A8C5MR43"/>
<dbReference type="Pfam" id="PF20923">
    <property type="entry name" value="COMMD9_HN"/>
    <property type="match status" value="1"/>
</dbReference>
<evidence type="ECO:0000313" key="3">
    <source>
        <dbReference type="Proteomes" id="UP000694569"/>
    </source>
</evidence>
<dbReference type="PANTHER" id="PTHR15663">
    <property type="entry name" value="COMM DOMAIN-CONTAINING PROTEIN 9"/>
    <property type="match status" value="1"/>
</dbReference>
<proteinExistence type="predicted"/>
<dbReference type="Ensembl" id="ENSLLET00000017615.1">
    <property type="protein sequence ID" value="ENSLLEP00000016972.1"/>
    <property type="gene ID" value="ENSLLEG00000010716.1"/>
</dbReference>